<evidence type="ECO:0000256" key="1">
    <source>
        <dbReference type="ARBA" id="ARBA00008558"/>
    </source>
</evidence>
<comment type="similarity">
    <text evidence="1">Belongs to the N-acylglucosamine 2-epimerase family.</text>
</comment>
<protein>
    <submittedName>
        <fullName evidence="3">Mannose-6-phosphate isomerase</fullName>
        <ecNumber evidence="3">5.3.1.8</ecNumber>
    </submittedName>
</protein>
<dbReference type="Pfam" id="PF07221">
    <property type="entry name" value="GlcNAc_2-epim"/>
    <property type="match status" value="1"/>
</dbReference>
<keyword evidence="2 3" id="KW-0413">Isomerase</keyword>
<accession>A0AB33VG19</accession>
<evidence type="ECO:0000256" key="2">
    <source>
        <dbReference type="ARBA" id="ARBA00023235"/>
    </source>
</evidence>
<dbReference type="AlphaFoldDB" id="A0AB33VG19"/>
<dbReference type="InterPro" id="IPR010819">
    <property type="entry name" value="AGE/CE"/>
</dbReference>
<sequence>MESVIEIRPRSAPPPVGAQSRPAGAVWPAFAMTVPAHMLPSFSTSVLPGTIELPDAAAALEAFVRHYDDVLLPMWLGPGWNAQAGLCYEALVAEGDRLVPASTSRYRAMACARQLYTFARATVLSPRHAAVCAERAAALCHALDTRFRDTIHGGWLFAIDSALAPQDATKDLYTHAFVLFAAAHWLAVSEDPRAAALMEEAHDVISRRFAHEGAVPLPVAAMEGTFAVPQAGVAQNPVMHLTEAYLAAAALPDAPAWAEAGVHALAEGMAARFIDARTGCIAELPIDRADTNNQDNPDNRIEPGHQFEWFYLVRAHADVFVRSEAGRQLADTLGRAVDTACRQGVRADTQGVCLSLELDGNVRDASQRIWAQTEYGRALSLCSETHGTLLASMLSLWSARFLHERGWHEVIDATGQCLRADMPSSTPYHITTFYEAVRAALAVRPIVVPQAVE</sequence>
<dbReference type="GO" id="GO:0005975">
    <property type="term" value="P:carbohydrate metabolic process"/>
    <property type="evidence" value="ECO:0007669"/>
    <property type="project" value="InterPro"/>
</dbReference>
<dbReference type="InterPro" id="IPR012341">
    <property type="entry name" value="6hp_glycosidase-like_sf"/>
</dbReference>
<reference evidence="3 4" key="1">
    <citation type="journal article" date="2006" name="Mol. Plant Microbe Interact.">
        <title>Identification of open reading frames unique to a select agent: Ralstonia solanacearum race 3 biovar 2.</title>
        <authorList>
            <person name="Gabriel D.W."/>
            <person name="Allen C."/>
            <person name="Schell M."/>
            <person name="Denny T.P."/>
            <person name="Greenberg J.T."/>
            <person name="Duan Y.P."/>
            <person name="Flores-Cruz Z."/>
            <person name="Huang Q."/>
            <person name="Clifford J.M."/>
            <person name="Presting G."/>
            <person name="Gonzalez E.T."/>
            <person name="Reddy J."/>
            <person name="Elphinstone J."/>
            <person name="Swanson J."/>
            <person name="Yao J."/>
            <person name="Mulholland V."/>
            <person name="Liu L."/>
            <person name="Farmerie W."/>
            <person name="Patnaikuni M."/>
            <person name="Balogh B."/>
            <person name="Norman D."/>
            <person name="Alvarez A."/>
            <person name="Castillo J.A."/>
            <person name="Jones J."/>
            <person name="Saddler G."/>
            <person name="Walunas T."/>
            <person name="Zhukov A."/>
            <person name="Mikhailova N."/>
        </authorList>
    </citation>
    <scope>NUCLEOTIDE SEQUENCE [LARGE SCALE GENOMIC DNA]</scope>
    <source>
        <strain evidence="3 4">UW551</strain>
    </source>
</reference>
<organism evidence="3 4">
    <name type="scientific">Ralstonia solanacearum (strain UW551)</name>
    <dbReference type="NCBI Taxonomy" id="342110"/>
    <lineage>
        <taxon>Bacteria</taxon>
        <taxon>Pseudomonadati</taxon>
        <taxon>Pseudomonadota</taxon>
        <taxon>Betaproteobacteria</taxon>
        <taxon>Burkholderiales</taxon>
        <taxon>Burkholderiaceae</taxon>
        <taxon>Ralstonia</taxon>
        <taxon>Ralstonia solanacearum species complex</taxon>
    </lineage>
</organism>
<dbReference type="EMBL" id="AAKL01000019">
    <property type="protein sequence ID" value="EAP73121.1"/>
    <property type="molecule type" value="Genomic_DNA"/>
</dbReference>
<comment type="caution">
    <text evidence="3">The sequence shown here is derived from an EMBL/GenBank/DDBJ whole genome shotgun (WGS) entry which is preliminary data.</text>
</comment>
<dbReference type="GO" id="GO:0004476">
    <property type="term" value="F:mannose-6-phosphate isomerase activity"/>
    <property type="evidence" value="ECO:0007669"/>
    <property type="project" value="UniProtKB-EC"/>
</dbReference>
<dbReference type="Proteomes" id="UP000005933">
    <property type="component" value="Unassembled WGS sequence"/>
</dbReference>
<dbReference type="SUPFAM" id="SSF48208">
    <property type="entry name" value="Six-hairpin glycosidases"/>
    <property type="match status" value="1"/>
</dbReference>
<dbReference type="EC" id="5.3.1.8" evidence="3"/>
<evidence type="ECO:0000313" key="3">
    <source>
        <dbReference type="EMBL" id="EAP73121.1"/>
    </source>
</evidence>
<dbReference type="Gene3D" id="1.50.10.10">
    <property type="match status" value="1"/>
</dbReference>
<proteinExistence type="inferred from homology"/>
<gene>
    <name evidence="3" type="ORF">RRSL_02918</name>
</gene>
<dbReference type="InterPro" id="IPR008928">
    <property type="entry name" value="6-hairpin_glycosidase_sf"/>
</dbReference>
<evidence type="ECO:0000313" key="4">
    <source>
        <dbReference type="Proteomes" id="UP000005933"/>
    </source>
</evidence>
<dbReference type="PANTHER" id="PTHR15108">
    <property type="entry name" value="N-ACYLGLUCOSAMINE-2-EPIMERASE"/>
    <property type="match status" value="1"/>
</dbReference>
<name>A0AB33VG19_RALSU</name>